<evidence type="ECO:0000256" key="1">
    <source>
        <dbReference type="ARBA" id="ARBA00004370"/>
    </source>
</evidence>
<keyword evidence="2 3" id="KW-0472">Membrane</keyword>
<dbReference type="InterPro" id="IPR051482">
    <property type="entry name" value="Cholesterol_transport"/>
</dbReference>
<dbReference type="GO" id="GO:0005789">
    <property type="term" value="C:endoplasmic reticulum membrane"/>
    <property type="evidence" value="ECO:0007669"/>
    <property type="project" value="TreeGrafter"/>
</dbReference>
<dbReference type="Proteomes" id="UP001431783">
    <property type="component" value="Unassembled WGS sequence"/>
</dbReference>
<accession>A0AAW1TUG1</accession>
<dbReference type="EMBL" id="JARQZJ010000005">
    <property type="protein sequence ID" value="KAK9871366.1"/>
    <property type="molecule type" value="Genomic_DNA"/>
</dbReference>
<protein>
    <recommendedName>
        <fullName evidence="4">VASt domain-containing protein</fullName>
    </recommendedName>
</protein>
<comment type="subcellular location">
    <subcellularLocation>
        <location evidence="1">Membrane</location>
    </subcellularLocation>
</comment>
<keyword evidence="3" id="KW-1133">Transmembrane helix</keyword>
<dbReference type="InterPro" id="IPR031968">
    <property type="entry name" value="VASt"/>
</dbReference>
<dbReference type="GO" id="GO:0005886">
    <property type="term" value="C:plasma membrane"/>
    <property type="evidence" value="ECO:0007669"/>
    <property type="project" value="TreeGrafter"/>
</dbReference>
<dbReference type="Pfam" id="PF16016">
    <property type="entry name" value="VASt"/>
    <property type="match status" value="1"/>
</dbReference>
<comment type="caution">
    <text evidence="5">The sequence shown here is derived from an EMBL/GenBank/DDBJ whole genome shotgun (WGS) entry which is preliminary data.</text>
</comment>
<dbReference type="PROSITE" id="PS51778">
    <property type="entry name" value="VAST"/>
    <property type="match status" value="1"/>
</dbReference>
<dbReference type="AlphaFoldDB" id="A0AAW1TUG1"/>
<feature type="transmembrane region" description="Helical" evidence="3">
    <location>
        <begin position="248"/>
        <end position="266"/>
    </location>
</feature>
<evidence type="ECO:0000256" key="2">
    <source>
        <dbReference type="ARBA" id="ARBA00023136"/>
    </source>
</evidence>
<organism evidence="5 6">
    <name type="scientific">Henosepilachna vigintioctopunctata</name>
    <dbReference type="NCBI Taxonomy" id="420089"/>
    <lineage>
        <taxon>Eukaryota</taxon>
        <taxon>Metazoa</taxon>
        <taxon>Ecdysozoa</taxon>
        <taxon>Arthropoda</taxon>
        <taxon>Hexapoda</taxon>
        <taxon>Insecta</taxon>
        <taxon>Pterygota</taxon>
        <taxon>Neoptera</taxon>
        <taxon>Endopterygota</taxon>
        <taxon>Coleoptera</taxon>
        <taxon>Polyphaga</taxon>
        <taxon>Cucujiformia</taxon>
        <taxon>Coccinelloidea</taxon>
        <taxon>Coccinellidae</taxon>
        <taxon>Epilachninae</taxon>
        <taxon>Epilachnini</taxon>
        <taxon>Henosepilachna</taxon>
    </lineage>
</organism>
<dbReference type="PANTHER" id="PTHR23319:SF4">
    <property type="entry name" value="GRAM DOMAIN CONTAINING 1B, ISOFORM E"/>
    <property type="match status" value="1"/>
</dbReference>
<dbReference type="PANTHER" id="PTHR23319">
    <property type="entry name" value="GRAM DOMAIN CONTAINING 1B, ISOFORM E"/>
    <property type="match status" value="1"/>
</dbReference>
<dbReference type="GO" id="GO:0032366">
    <property type="term" value="P:intracellular sterol transport"/>
    <property type="evidence" value="ECO:0007669"/>
    <property type="project" value="TreeGrafter"/>
</dbReference>
<dbReference type="GO" id="GO:0120015">
    <property type="term" value="F:sterol transfer activity"/>
    <property type="evidence" value="ECO:0007669"/>
    <property type="project" value="TreeGrafter"/>
</dbReference>
<dbReference type="GO" id="GO:0140268">
    <property type="term" value="C:endoplasmic reticulum-plasma membrane contact site"/>
    <property type="evidence" value="ECO:0007669"/>
    <property type="project" value="TreeGrafter"/>
</dbReference>
<evidence type="ECO:0000313" key="5">
    <source>
        <dbReference type="EMBL" id="KAK9871366.1"/>
    </source>
</evidence>
<dbReference type="GO" id="GO:0032934">
    <property type="term" value="F:sterol binding"/>
    <property type="evidence" value="ECO:0007669"/>
    <property type="project" value="TreeGrafter"/>
</dbReference>
<proteinExistence type="predicted"/>
<keyword evidence="3" id="KW-0812">Transmembrane</keyword>
<evidence type="ECO:0000256" key="3">
    <source>
        <dbReference type="SAM" id="Phobius"/>
    </source>
</evidence>
<evidence type="ECO:0000313" key="6">
    <source>
        <dbReference type="Proteomes" id="UP001431783"/>
    </source>
</evidence>
<sequence length="367" mass="41801">MDERYQQTEVPSQMPFLPIKSANETVSCTCPHNGRQIVNEVLPVGVDEMFTTFFTNSKLYIEFQAHKKNTDIVQTPWTDDPNGKGKTRVVSLTAYTNQSFLPKTSKVTEHQTIHPWSRAGTLYSMSAETTMKGPPMCDSFYIEIHYCLNRVSDNESSIGVYVQIKYKKSVFGLMKGMIEKMTIAGLEEFWKDFCGALRTEKGERTPDTVKKITKKNSLPEIRTGGASFVPDFIEGPEKIDAPACTKTIILIYGAIFFLAILNVFLYNKLSSLENIHINHDLLKVELLKNAYTPSEEWLNNFQKQNSQQTNEMKKWQDSLQKTIHSLKEAENILSSLKEWTEGRIIKKIGGENAELFASSRRKPSQEL</sequence>
<feature type="domain" description="VASt" evidence="4">
    <location>
        <begin position="33"/>
        <end position="205"/>
    </location>
</feature>
<keyword evidence="6" id="KW-1185">Reference proteome</keyword>
<evidence type="ECO:0000259" key="4">
    <source>
        <dbReference type="PROSITE" id="PS51778"/>
    </source>
</evidence>
<name>A0AAW1TUG1_9CUCU</name>
<gene>
    <name evidence="5" type="ORF">WA026_011626</name>
</gene>
<reference evidence="5 6" key="1">
    <citation type="submission" date="2023-03" db="EMBL/GenBank/DDBJ databases">
        <title>Genome insight into feeding habits of ladybird beetles.</title>
        <authorList>
            <person name="Li H.-S."/>
            <person name="Huang Y.-H."/>
            <person name="Pang H."/>
        </authorList>
    </citation>
    <scope>NUCLEOTIDE SEQUENCE [LARGE SCALE GENOMIC DNA]</scope>
    <source>
        <strain evidence="5">SYSU_2023b</strain>
        <tissue evidence="5">Whole body</tissue>
    </source>
</reference>